<dbReference type="SUPFAM" id="SSF54534">
    <property type="entry name" value="FKBP-like"/>
    <property type="match status" value="2"/>
</dbReference>
<evidence type="ECO:0000256" key="1">
    <source>
        <dbReference type="ARBA" id="ARBA00022729"/>
    </source>
</evidence>
<protein>
    <submittedName>
        <fullName evidence="5">Peptidylprolyl isomerase</fullName>
    </submittedName>
</protein>
<gene>
    <name evidence="5" type="ORF">ESA94_11395</name>
</gene>
<dbReference type="Proteomes" id="UP000290204">
    <property type="component" value="Unassembled WGS sequence"/>
</dbReference>
<feature type="signal peptide" evidence="3">
    <location>
        <begin position="1"/>
        <end position="18"/>
    </location>
</feature>
<evidence type="ECO:0000313" key="5">
    <source>
        <dbReference type="EMBL" id="RXK59664.1"/>
    </source>
</evidence>
<feature type="domain" description="PpiC" evidence="4">
    <location>
        <begin position="275"/>
        <end position="369"/>
    </location>
</feature>
<evidence type="ECO:0000256" key="2">
    <source>
        <dbReference type="PROSITE-ProRule" id="PRU00278"/>
    </source>
</evidence>
<evidence type="ECO:0000256" key="3">
    <source>
        <dbReference type="SAM" id="SignalP"/>
    </source>
</evidence>
<comment type="caution">
    <text evidence="5">The sequence shown here is derived from an EMBL/GenBank/DDBJ whole genome shotgun (WGS) entry which is preliminary data.</text>
</comment>
<dbReference type="Pfam" id="PF00639">
    <property type="entry name" value="Rotamase"/>
    <property type="match status" value="2"/>
</dbReference>
<dbReference type="GO" id="GO:0003755">
    <property type="term" value="F:peptidyl-prolyl cis-trans isomerase activity"/>
    <property type="evidence" value="ECO:0007669"/>
    <property type="project" value="UniProtKB-KW"/>
</dbReference>
<keyword evidence="2 5" id="KW-0413">Isomerase</keyword>
<reference evidence="5 6" key="1">
    <citation type="submission" date="2019-01" db="EMBL/GenBank/DDBJ databases">
        <title>Lacibacter sp. strain TTM-7.</title>
        <authorList>
            <person name="Chen W.-M."/>
        </authorList>
    </citation>
    <scope>NUCLEOTIDE SEQUENCE [LARGE SCALE GENOMIC DNA]</scope>
    <source>
        <strain evidence="5 6">TTM-7</strain>
    </source>
</reference>
<dbReference type="OrthoDB" id="14196at2"/>
<dbReference type="EMBL" id="SDHW01000003">
    <property type="protein sequence ID" value="RXK59664.1"/>
    <property type="molecule type" value="Genomic_DNA"/>
</dbReference>
<dbReference type="InterPro" id="IPR027304">
    <property type="entry name" value="Trigger_fact/SurA_dom_sf"/>
</dbReference>
<organism evidence="5 6">
    <name type="scientific">Lacibacter luteus</name>
    <dbReference type="NCBI Taxonomy" id="2508719"/>
    <lineage>
        <taxon>Bacteria</taxon>
        <taxon>Pseudomonadati</taxon>
        <taxon>Bacteroidota</taxon>
        <taxon>Chitinophagia</taxon>
        <taxon>Chitinophagales</taxon>
        <taxon>Chitinophagaceae</taxon>
        <taxon>Lacibacter</taxon>
    </lineage>
</organism>
<dbReference type="PANTHER" id="PTHR47637">
    <property type="entry name" value="CHAPERONE SURA"/>
    <property type="match status" value="1"/>
</dbReference>
<dbReference type="Gene3D" id="3.10.50.40">
    <property type="match status" value="2"/>
</dbReference>
<feature type="domain" description="PpiC" evidence="4">
    <location>
        <begin position="170"/>
        <end position="272"/>
    </location>
</feature>
<dbReference type="InterPro" id="IPR050280">
    <property type="entry name" value="OMP_Chaperone_SurA"/>
</dbReference>
<accession>A0A4Q1CHZ3</accession>
<keyword evidence="2" id="KW-0697">Rotamase</keyword>
<name>A0A4Q1CHZ3_9BACT</name>
<sequence length="451" mass="51464">MKKVLTVIAVLIAFAVQAQVKKVTADKIIAVVGDRIVLKSDIDNQINDAKSKEYELPPDAPCYLMQQLVINKMLAIQAEKDSLPVSDEEIEADLDNRIRYFIQQYGSKEVIEQITGKTIYQFREEMRDPIRENKLATAMRGKIVENVKITPTEVRAYFNKIPKDSLAFYETELEIGEIVVYPKAGREMEEYAQEELKEFKRQIEAGTKKMEFLASQYSDDPGAKENAGMYVLNRGDNQWDPTFYNTAMSLKEGQISRIIKSKYGYHIIQCLSRNGDEVTVRHILKIPRINEPDIKDAINKLDTVRAKLITGSMKFGEAVNKYSDDDNSKFTAGMMRGKDGTSIITIDELDKDMVPLLEKLKPGDYSQPVTFTDPQGKKGVRLIYLVSRTAPHRENITDDYSKIAGRALEEKKEKELEKWFLKNSKTFYVQIEGEYRSCSTIKAILGETVKN</sequence>
<dbReference type="AlphaFoldDB" id="A0A4Q1CHZ3"/>
<dbReference type="InterPro" id="IPR046357">
    <property type="entry name" value="PPIase_dom_sf"/>
</dbReference>
<dbReference type="Gene3D" id="1.10.4030.10">
    <property type="entry name" value="Porin chaperone SurA, peptide-binding domain"/>
    <property type="match status" value="1"/>
</dbReference>
<evidence type="ECO:0000259" key="4">
    <source>
        <dbReference type="PROSITE" id="PS50198"/>
    </source>
</evidence>
<dbReference type="InterPro" id="IPR000297">
    <property type="entry name" value="PPIase_PpiC"/>
</dbReference>
<keyword evidence="1 3" id="KW-0732">Signal</keyword>
<dbReference type="PROSITE" id="PS50198">
    <property type="entry name" value="PPIC_PPIASE_2"/>
    <property type="match status" value="2"/>
</dbReference>
<proteinExistence type="predicted"/>
<dbReference type="SUPFAM" id="SSF109998">
    <property type="entry name" value="Triger factor/SurA peptide-binding domain-like"/>
    <property type="match status" value="1"/>
</dbReference>
<dbReference type="RefSeq" id="WP_129131037.1">
    <property type="nucleotide sequence ID" value="NZ_SDHW01000003.1"/>
</dbReference>
<keyword evidence="6" id="KW-1185">Reference proteome</keyword>
<dbReference type="PANTHER" id="PTHR47637:SF1">
    <property type="entry name" value="CHAPERONE SURA"/>
    <property type="match status" value="1"/>
</dbReference>
<evidence type="ECO:0000313" key="6">
    <source>
        <dbReference type="Proteomes" id="UP000290204"/>
    </source>
</evidence>
<feature type="chain" id="PRO_5020723785" evidence="3">
    <location>
        <begin position="19"/>
        <end position="451"/>
    </location>
</feature>